<evidence type="ECO:0000313" key="2">
    <source>
        <dbReference type="EMBL" id="RHZ24548.1"/>
    </source>
</evidence>
<dbReference type="EMBL" id="QUTG01002664">
    <property type="protein sequence ID" value="RHY95261.1"/>
    <property type="molecule type" value="Genomic_DNA"/>
</dbReference>
<dbReference type="AlphaFoldDB" id="A0A3R7AH09"/>
<accession>A0A3R7AH09</accession>
<evidence type="ECO:0000313" key="4">
    <source>
        <dbReference type="Proteomes" id="UP000285712"/>
    </source>
</evidence>
<dbReference type="VEuPathDB" id="FungiDB:H257_13361"/>
<dbReference type="PANTHER" id="PTHR13833:SF71">
    <property type="entry name" value="NHL DOMAIN-CONTAINING PROTEIN"/>
    <property type="match status" value="1"/>
</dbReference>
<dbReference type="PANTHER" id="PTHR13833">
    <property type="match status" value="1"/>
</dbReference>
<sequence>MLLNVGHPTSITVSTLAGGTGEGRSYKDGTGAAATFAYPLDLLVTPDGNILVTDPFASVVRQVSASGVVTTIAYPGIGTAPVGICRDDQSGALFVVDKAGPVYRFTPSGSVITIDTAIVIAAGRLDSAILCAASSSALFVTLDSGTSIYKLDRATGLLSTLPAKLPSDSNTGGIVLGPHGTLFVAQGNTVQKIAADFSTMQVFAQSTLWGHAKACTLTYDGFNDILYVTDVKNGIFQVDSTGAVTPWMGQLGSGFVDGDVSVAKFNGPSAIALFRDPQNSTANQFTAYITDSDNYAIRKPASITVSTLAGVTGDGNTNQDGAAAKFTCPLDLALLATSHGSALVTDYDISGRCFGGCLYDYVHVLVRFGVSDLRHLGVVPRPIEKYSSLADVDTFLSKFRAASSMNAGGETGSASRALHSF</sequence>
<dbReference type="EMBL" id="QUTH01002670">
    <property type="protein sequence ID" value="RHZ24548.1"/>
    <property type="molecule type" value="Genomic_DNA"/>
</dbReference>
<comment type="caution">
    <text evidence="1">The sequence shown here is derived from an EMBL/GenBank/DDBJ whole genome shotgun (WGS) entry which is preliminary data.</text>
</comment>
<name>A0A3R7AH09_APHAT</name>
<dbReference type="Proteomes" id="UP000285430">
    <property type="component" value="Unassembled WGS sequence"/>
</dbReference>
<dbReference type="Proteomes" id="UP000285712">
    <property type="component" value="Unassembled WGS sequence"/>
</dbReference>
<dbReference type="Gene3D" id="2.120.10.30">
    <property type="entry name" value="TolB, C-terminal domain"/>
    <property type="match status" value="2"/>
</dbReference>
<protein>
    <recommendedName>
        <fullName evidence="5">SMP-30/Gluconolactonase/LRE-like region domain-containing protein</fullName>
    </recommendedName>
</protein>
<gene>
    <name evidence="1" type="ORF">DYB35_007095</name>
    <name evidence="2" type="ORF">DYB37_008159</name>
</gene>
<organism evidence="1 4">
    <name type="scientific">Aphanomyces astaci</name>
    <name type="common">Crayfish plague agent</name>
    <dbReference type="NCBI Taxonomy" id="112090"/>
    <lineage>
        <taxon>Eukaryota</taxon>
        <taxon>Sar</taxon>
        <taxon>Stramenopiles</taxon>
        <taxon>Oomycota</taxon>
        <taxon>Saprolegniomycetes</taxon>
        <taxon>Saprolegniales</taxon>
        <taxon>Verrucalvaceae</taxon>
        <taxon>Aphanomyces</taxon>
    </lineage>
</organism>
<evidence type="ECO:0000313" key="1">
    <source>
        <dbReference type="EMBL" id="RHY95261.1"/>
    </source>
</evidence>
<dbReference type="InterPro" id="IPR011042">
    <property type="entry name" value="6-blade_b-propeller_TolB-like"/>
</dbReference>
<evidence type="ECO:0008006" key="5">
    <source>
        <dbReference type="Google" id="ProtNLM"/>
    </source>
</evidence>
<proteinExistence type="predicted"/>
<reference evidence="3 4" key="1">
    <citation type="submission" date="2018-08" db="EMBL/GenBank/DDBJ databases">
        <title>Aphanomyces genome sequencing and annotation.</title>
        <authorList>
            <person name="Minardi D."/>
            <person name="Oidtmann B."/>
            <person name="Van Der Giezen M."/>
            <person name="Studholme D.J."/>
        </authorList>
    </citation>
    <scope>NUCLEOTIDE SEQUENCE [LARGE SCALE GENOMIC DNA]</scope>
    <source>
        <strain evidence="2 3">Da</strain>
        <strain evidence="1 4">Sv</strain>
    </source>
</reference>
<dbReference type="SUPFAM" id="SSF101898">
    <property type="entry name" value="NHL repeat"/>
    <property type="match status" value="1"/>
</dbReference>
<evidence type="ECO:0000313" key="3">
    <source>
        <dbReference type="Proteomes" id="UP000285430"/>
    </source>
</evidence>